<dbReference type="CDD" id="cd03046">
    <property type="entry name" value="GST_N_GTT1_like"/>
    <property type="match status" value="1"/>
</dbReference>
<dbReference type="EMBL" id="JJOA01000013">
    <property type="protein sequence ID" value="KEA58549.1"/>
    <property type="molecule type" value="Genomic_DNA"/>
</dbReference>
<dbReference type="InterPro" id="IPR036282">
    <property type="entry name" value="Glutathione-S-Trfase_C_sf"/>
</dbReference>
<dbReference type="FunFam" id="3.40.30.10:FF:000039">
    <property type="entry name" value="Glutathione S-transferase domain"/>
    <property type="match status" value="1"/>
</dbReference>
<evidence type="ECO:0000256" key="2">
    <source>
        <dbReference type="ARBA" id="ARBA00022679"/>
    </source>
</evidence>
<dbReference type="InterPro" id="IPR036249">
    <property type="entry name" value="Thioredoxin-like_sf"/>
</dbReference>
<reference evidence="6" key="1">
    <citation type="submission" date="2014-04" db="EMBL/GenBank/DDBJ databases">
        <title>In planta biocontrol of soil-borne Fusarium wilt of banana through a plant endophytic bacterium, Burkholderia cenocepacia 869T2.</title>
        <authorList>
            <person name="Ho Y.-N."/>
            <person name="Chiang H.-M."/>
            <person name="Chao C.-P."/>
            <person name="Su C.-C."/>
            <person name="Hsu H.-F."/>
            <person name="Guo C.-T."/>
            <person name="Hsieh J.-L."/>
            <person name="Huang C.-C."/>
        </authorList>
    </citation>
    <scope>NUCLEOTIDE SEQUENCE [LARGE SCALE GENOMIC DNA]</scope>
    <source>
        <strain evidence="6">869T2</strain>
    </source>
</reference>
<dbReference type="InterPro" id="IPR004045">
    <property type="entry name" value="Glutathione_S-Trfase_N"/>
</dbReference>
<dbReference type="AlphaFoldDB" id="A0A071MCC2"/>
<comment type="caution">
    <text evidence="6">The sequence shown here is derived from an EMBL/GenBank/DDBJ whole genome shotgun (WGS) entry which is preliminary data.</text>
</comment>
<keyword evidence="2 6" id="KW-0808">Transferase</keyword>
<dbReference type="InterPro" id="IPR010987">
    <property type="entry name" value="Glutathione-S-Trfase_C-like"/>
</dbReference>
<dbReference type="SUPFAM" id="SSF47616">
    <property type="entry name" value="GST C-terminal domain-like"/>
    <property type="match status" value="1"/>
</dbReference>
<comment type="similarity">
    <text evidence="1 3">Belongs to the GST superfamily.</text>
</comment>
<dbReference type="SFLD" id="SFLDG00358">
    <property type="entry name" value="Main_(cytGST)"/>
    <property type="match status" value="1"/>
</dbReference>
<dbReference type="Pfam" id="PF02798">
    <property type="entry name" value="GST_N"/>
    <property type="match status" value="1"/>
</dbReference>
<dbReference type="SFLD" id="SFLDS00019">
    <property type="entry name" value="Glutathione_Transferase_(cytos"/>
    <property type="match status" value="1"/>
</dbReference>
<evidence type="ECO:0000259" key="4">
    <source>
        <dbReference type="PROSITE" id="PS50404"/>
    </source>
</evidence>
<dbReference type="PANTHER" id="PTHR44051">
    <property type="entry name" value="GLUTATHIONE S-TRANSFERASE-RELATED"/>
    <property type="match status" value="1"/>
</dbReference>
<dbReference type="PANTHER" id="PTHR44051:SF8">
    <property type="entry name" value="GLUTATHIONE S-TRANSFERASE GSTA"/>
    <property type="match status" value="1"/>
</dbReference>
<evidence type="ECO:0000256" key="3">
    <source>
        <dbReference type="RuleBase" id="RU003494"/>
    </source>
</evidence>
<sequence>MKLYGFAGTRSQRALWGLKELDADFEFVSVNLLQGEHKRPDFLRLNPAGKVPVLVDGDLVIPESAAIVLYLADKYPEKGLLPADPALRAEAYRWVMFAVTELEQPLWRITRHSFLYPPEKRSPADIALAREDFTTMAALLDKHLEGREFIVGDALTVADCVTVYLIDWASECRLIEPFPQLRAYLDRLYARPKAPQRIADARKAA</sequence>
<organism evidence="6">
    <name type="scientific">Burkholderia cenocepacia</name>
    <dbReference type="NCBI Taxonomy" id="95486"/>
    <lineage>
        <taxon>Bacteria</taxon>
        <taxon>Pseudomonadati</taxon>
        <taxon>Pseudomonadota</taxon>
        <taxon>Betaproteobacteria</taxon>
        <taxon>Burkholderiales</taxon>
        <taxon>Burkholderiaceae</taxon>
        <taxon>Burkholderia</taxon>
        <taxon>Burkholderia cepacia complex</taxon>
    </lineage>
</organism>
<evidence type="ECO:0000313" key="6">
    <source>
        <dbReference type="EMBL" id="KEA58549.1"/>
    </source>
</evidence>
<dbReference type="CDD" id="cd03207">
    <property type="entry name" value="GST_C_8"/>
    <property type="match status" value="1"/>
</dbReference>
<proteinExistence type="inferred from homology"/>
<feature type="domain" description="GST N-terminal" evidence="4">
    <location>
        <begin position="1"/>
        <end position="79"/>
    </location>
</feature>
<dbReference type="GO" id="GO:0016740">
    <property type="term" value="F:transferase activity"/>
    <property type="evidence" value="ECO:0007669"/>
    <property type="project" value="UniProtKB-KW"/>
</dbReference>
<dbReference type="PROSITE" id="PS50404">
    <property type="entry name" value="GST_NTER"/>
    <property type="match status" value="1"/>
</dbReference>
<dbReference type="SUPFAM" id="SSF52833">
    <property type="entry name" value="Thioredoxin-like"/>
    <property type="match status" value="1"/>
</dbReference>
<dbReference type="InterPro" id="IPR040079">
    <property type="entry name" value="Glutathione_S-Trfase"/>
</dbReference>
<dbReference type="SFLD" id="SFLDG01150">
    <property type="entry name" value="Main.1:_Beta-like"/>
    <property type="match status" value="1"/>
</dbReference>
<dbReference type="Gene3D" id="1.20.1050.10">
    <property type="match status" value="1"/>
</dbReference>
<dbReference type="InterPro" id="IPR004046">
    <property type="entry name" value="GST_C"/>
</dbReference>
<dbReference type="OrthoDB" id="3828095at2"/>
<evidence type="ECO:0000259" key="5">
    <source>
        <dbReference type="PROSITE" id="PS50405"/>
    </source>
</evidence>
<feature type="domain" description="GST C-terminal" evidence="5">
    <location>
        <begin position="84"/>
        <end position="205"/>
    </location>
</feature>
<gene>
    <name evidence="6" type="ORF">DT99_15450</name>
</gene>
<dbReference type="PROSITE" id="PS50405">
    <property type="entry name" value="GST_CTER"/>
    <property type="match status" value="1"/>
</dbReference>
<name>A0A071MCC2_9BURK</name>
<dbReference type="Gene3D" id="3.40.30.10">
    <property type="entry name" value="Glutaredoxin"/>
    <property type="match status" value="1"/>
</dbReference>
<dbReference type="Pfam" id="PF00043">
    <property type="entry name" value="GST_C"/>
    <property type="match status" value="1"/>
</dbReference>
<protein>
    <submittedName>
        <fullName evidence="6">Glutathione S-transferase</fullName>
    </submittedName>
</protein>
<accession>A0A071MCC2</accession>
<evidence type="ECO:0000256" key="1">
    <source>
        <dbReference type="ARBA" id="ARBA00007409"/>
    </source>
</evidence>